<dbReference type="Proteomes" id="UP000032250">
    <property type="component" value="Unassembled WGS sequence"/>
</dbReference>
<dbReference type="PATRIC" id="fig|1379739.3.peg.3704"/>
<evidence type="ECO:0000259" key="1">
    <source>
        <dbReference type="Pfam" id="PF21570"/>
    </source>
</evidence>
<evidence type="ECO:0000313" key="2">
    <source>
        <dbReference type="EMBL" id="KIS22085.1"/>
    </source>
</evidence>
<name>A0A0D1BPJ3_CLOBO</name>
<evidence type="ECO:0000313" key="3">
    <source>
        <dbReference type="Proteomes" id="UP000032250"/>
    </source>
</evidence>
<organism evidence="2 3">
    <name type="scientific">Clostridium botulinum B2 450</name>
    <dbReference type="NCBI Taxonomy" id="1379739"/>
    <lineage>
        <taxon>Bacteria</taxon>
        <taxon>Bacillati</taxon>
        <taxon>Bacillota</taxon>
        <taxon>Clostridia</taxon>
        <taxon>Eubacteriales</taxon>
        <taxon>Clostridiaceae</taxon>
        <taxon>Clostridium</taxon>
    </lineage>
</organism>
<dbReference type="Gene3D" id="2.40.420.10">
    <property type="entry name" value="conserved putative lor/sdh protein from methanococcus maripaludis s2 domain"/>
    <property type="match status" value="1"/>
</dbReference>
<dbReference type="Pfam" id="PF21570">
    <property type="entry name" value="ArgZ-like_C_2nd"/>
    <property type="match status" value="1"/>
</dbReference>
<dbReference type="HOGENOM" id="CLU_056125_0_0_9"/>
<reference evidence="2 3" key="1">
    <citation type="submission" date="2014-06" db="EMBL/GenBank/DDBJ databases">
        <title>Genome characterization of distinct group I Clostridium botulinum lineages.</title>
        <authorList>
            <person name="Giordani F."/>
            <person name="Anselmo A."/>
            <person name="Fillo S."/>
            <person name="Palozzi A.M."/>
            <person name="Fortunato A."/>
            <person name="Gentile B."/>
            <person name="Ciammaruconi A."/>
            <person name="Anniballi F."/>
            <person name="De Medici D."/>
            <person name="Lista F."/>
        </authorList>
    </citation>
    <scope>NUCLEOTIDE SEQUENCE [LARGE SCALE GENOMIC DNA]</scope>
    <source>
        <strain evidence="2 3">B2 450</strain>
    </source>
</reference>
<dbReference type="EMBL" id="JXSU01000008">
    <property type="protein sequence ID" value="KIS22085.1"/>
    <property type="molecule type" value="Genomic_DNA"/>
</dbReference>
<dbReference type="InterPro" id="IPR048963">
    <property type="entry name" value="ArgZ/ArgE-like_C_2nd"/>
</dbReference>
<protein>
    <submittedName>
        <fullName evidence="2">LOR/SDH bifunctional protein</fullName>
    </submittedName>
</protein>
<comment type="caution">
    <text evidence="2">The sequence shown here is derived from an EMBL/GenBank/DDBJ whole genome shotgun (WGS) entry which is preliminary data.</text>
</comment>
<accession>A0A0D1BPJ3</accession>
<feature type="domain" description="Arginine dihydrolase ArgZ/ArgE-like C-terminal second subdomain" evidence="1">
    <location>
        <begin position="134"/>
        <end position="346"/>
    </location>
</feature>
<dbReference type="RefSeq" id="WP_003483448.1">
    <property type="nucleotide sequence ID" value="NZ_JXSU01000008.1"/>
</dbReference>
<proteinExistence type="predicted"/>
<dbReference type="OrthoDB" id="5386290at2"/>
<dbReference type="AlphaFoldDB" id="A0A0D1BPJ3"/>
<gene>
    <name evidence="2" type="ORF">N495_16520</name>
</gene>
<sequence>MSFQLPKFTPPDFTQDVLVKAPDVKIGEVEKDGVAPQGFHITSVLPEYFKVKGEWVLPTQTSLDCAAIVKDDNTVEVVEFRSLKVGDKVILGKSVDGSEGIYKYAEGFDNIPKVGFGRTVESSFSKDYKELYEILKHEKENNGHIVWVLGPAVVFDYDTRVALSELAEKGFVNALMAGNAMATHDLEGGLLGTALGQNIYTQESVPMGHYNHLDLINEARRAGSIEALLSEGNVKDGFIKACIEHNIPIVLAGSIRDDGPLPPVYHNVTSGLDAMKEQAQKATVIICLATVLHSVATANLASSYKVVDGKVRPVYVYSIDIAEYAVNQVATAREHVGVKTIVTNVQDFVVNVQKNVLK</sequence>
<dbReference type="Gene3D" id="3.40.50.10690">
    <property type="entry name" value="putative lor/sdh protein like domains"/>
    <property type="match status" value="1"/>
</dbReference>